<evidence type="ECO:0000313" key="2">
    <source>
        <dbReference type="EMBL" id="SSA35361.1"/>
    </source>
</evidence>
<keyword evidence="1" id="KW-0472">Membrane</keyword>
<protein>
    <submittedName>
        <fullName evidence="2">Uncharacterized protein</fullName>
    </submittedName>
</protein>
<reference evidence="3" key="1">
    <citation type="submission" date="2016-10" db="EMBL/GenBank/DDBJ databases">
        <authorList>
            <person name="Varghese N."/>
            <person name="Submissions S."/>
        </authorList>
    </citation>
    <scope>NUCLEOTIDE SEQUENCE [LARGE SCALE GENOMIC DNA]</scope>
    <source>
        <strain evidence="3">DSM 22951</strain>
    </source>
</reference>
<keyword evidence="3" id="KW-1185">Reference proteome</keyword>
<proteinExistence type="predicted"/>
<feature type="transmembrane region" description="Helical" evidence="1">
    <location>
        <begin position="197"/>
        <end position="219"/>
    </location>
</feature>
<evidence type="ECO:0000313" key="3">
    <source>
        <dbReference type="Proteomes" id="UP000250028"/>
    </source>
</evidence>
<organism evidence="2 3">
    <name type="scientific">Branchiibius hedensis</name>
    <dbReference type="NCBI Taxonomy" id="672460"/>
    <lineage>
        <taxon>Bacteria</taxon>
        <taxon>Bacillati</taxon>
        <taxon>Actinomycetota</taxon>
        <taxon>Actinomycetes</taxon>
        <taxon>Micrococcales</taxon>
        <taxon>Dermacoccaceae</taxon>
        <taxon>Branchiibius</taxon>
    </lineage>
</organism>
<keyword evidence="1" id="KW-1133">Transmembrane helix</keyword>
<feature type="transmembrane region" description="Helical" evidence="1">
    <location>
        <begin position="42"/>
        <end position="62"/>
    </location>
</feature>
<gene>
    <name evidence="2" type="ORF">SAMN04489750_2714</name>
</gene>
<evidence type="ECO:0000256" key="1">
    <source>
        <dbReference type="SAM" id="Phobius"/>
    </source>
</evidence>
<dbReference type="EMBL" id="UESZ01000001">
    <property type="protein sequence ID" value="SSA35361.1"/>
    <property type="molecule type" value="Genomic_DNA"/>
</dbReference>
<dbReference type="AlphaFoldDB" id="A0A2Y8ZSL6"/>
<accession>A0A2Y8ZSL6</accession>
<feature type="transmembrane region" description="Helical" evidence="1">
    <location>
        <begin position="74"/>
        <end position="95"/>
    </location>
</feature>
<dbReference type="Proteomes" id="UP000250028">
    <property type="component" value="Unassembled WGS sequence"/>
</dbReference>
<name>A0A2Y8ZSL6_9MICO</name>
<keyword evidence="1" id="KW-0812">Transmembrane</keyword>
<sequence length="221" mass="24151">MESPCEGGRWRPATAEEADQCVLANGEDTCGRLRLRVTAALVGGRFVSYALLAVAVVSISGFDSIKGSDEIRGVGALLYAAGLAALSVGSELLLARPIIELSPGRLTIRNPLKVYRMALFNGCRIEIGEPSFLGRVTLKYEGNRRIVCTGIERTGLTIIRGESQEEILLRLALGSRRYEIDHNQINLPLMYETRVRLMSPALGILLAAWTCFFAFHSLVLV</sequence>